<evidence type="ECO:0000256" key="2">
    <source>
        <dbReference type="SAM" id="MobiDB-lite"/>
    </source>
</evidence>
<dbReference type="Pfam" id="PF01266">
    <property type="entry name" value="DAO"/>
    <property type="match status" value="1"/>
</dbReference>
<feature type="compositionally biased region" description="Polar residues" evidence="2">
    <location>
        <begin position="362"/>
        <end position="378"/>
    </location>
</feature>
<proteinExistence type="predicted"/>
<gene>
    <name evidence="4" type="ORF">ACFO5X_20450</name>
</gene>
<dbReference type="SUPFAM" id="SSF51905">
    <property type="entry name" value="FAD/NAD(P)-binding domain"/>
    <property type="match status" value="1"/>
</dbReference>
<protein>
    <submittedName>
        <fullName evidence="4">NAD(P)/FAD-dependent oxidoreductase</fullName>
        <ecNumber evidence="4">1.-.-.-</ecNumber>
    </submittedName>
</protein>
<dbReference type="EMBL" id="JBHSGI010000031">
    <property type="protein sequence ID" value="MFC4670931.1"/>
    <property type="molecule type" value="Genomic_DNA"/>
</dbReference>
<organism evidence="4 5">
    <name type="scientific">Seohaeicola nanhaiensis</name>
    <dbReference type="NCBI Taxonomy" id="1387282"/>
    <lineage>
        <taxon>Bacteria</taxon>
        <taxon>Pseudomonadati</taxon>
        <taxon>Pseudomonadota</taxon>
        <taxon>Alphaproteobacteria</taxon>
        <taxon>Rhodobacterales</taxon>
        <taxon>Roseobacteraceae</taxon>
        <taxon>Seohaeicola</taxon>
    </lineage>
</organism>
<evidence type="ECO:0000256" key="1">
    <source>
        <dbReference type="ARBA" id="ARBA00023002"/>
    </source>
</evidence>
<dbReference type="EC" id="1.-.-.-" evidence="4"/>
<dbReference type="Gene3D" id="3.30.9.10">
    <property type="entry name" value="D-Amino Acid Oxidase, subunit A, domain 2"/>
    <property type="match status" value="1"/>
</dbReference>
<evidence type="ECO:0000259" key="3">
    <source>
        <dbReference type="Pfam" id="PF01266"/>
    </source>
</evidence>
<feature type="region of interest" description="Disordered" evidence="2">
    <location>
        <begin position="356"/>
        <end position="378"/>
    </location>
</feature>
<evidence type="ECO:0000313" key="5">
    <source>
        <dbReference type="Proteomes" id="UP001595973"/>
    </source>
</evidence>
<comment type="caution">
    <text evidence="4">The sequence shown here is derived from an EMBL/GenBank/DDBJ whole genome shotgun (WGS) entry which is preliminary data.</text>
</comment>
<accession>A0ABV9KLW8</accession>
<sequence length="378" mass="40222">MSARAEILIIGAGIAGASLAWQLRGSGRVVLLEAEDTPAHHSTGRSAAVMTPYAGAPLTRAASLASRGFLIHPPEGFCDVPLTAPRGVLRLADASGRERLEAALDEGLSQGRTLRLMDRSEIAAMGLPITGRVALGLHDGEPRDIDVDALHRAYLRGSDADLRLQSRVRDIRRAGSDWVVDTSRERLTAPIVVNAAGAFADEVALLAGLRPRGLTPCKRTIAHFECPGLSTGGWPLIADPDFSFYVKPESTGILVSPSDKTPAPPGEVWADDLDIAVAVDRMQGWLDLNLRRPRASWAGLRSFFPDQDPLAGYDPEAEGFFWYAGQGGFGIQSSPALSRAAAAILRGDPVPEDLAKAGLTRGNLSPSRLDTLSSKDLT</sequence>
<dbReference type="RefSeq" id="WP_380720579.1">
    <property type="nucleotide sequence ID" value="NZ_JBHSGI010000031.1"/>
</dbReference>
<dbReference type="Proteomes" id="UP001595973">
    <property type="component" value="Unassembled WGS sequence"/>
</dbReference>
<dbReference type="GO" id="GO:0016491">
    <property type="term" value="F:oxidoreductase activity"/>
    <property type="evidence" value="ECO:0007669"/>
    <property type="project" value="UniProtKB-KW"/>
</dbReference>
<keyword evidence="1 4" id="KW-0560">Oxidoreductase</keyword>
<dbReference type="PANTHER" id="PTHR13847">
    <property type="entry name" value="SARCOSINE DEHYDROGENASE-RELATED"/>
    <property type="match status" value="1"/>
</dbReference>
<name>A0ABV9KLW8_9RHOB</name>
<evidence type="ECO:0000313" key="4">
    <source>
        <dbReference type="EMBL" id="MFC4670931.1"/>
    </source>
</evidence>
<dbReference type="PANTHER" id="PTHR13847:SF287">
    <property type="entry name" value="FAD-DEPENDENT OXIDOREDUCTASE DOMAIN-CONTAINING PROTEIN 1"/>
    <property type="match status" value="1"/>
</dbReference>
<dbReference type="Gene3D" id="3.50.50.60">
    <property type="entry name" value="FAD/NAD(P)-binding domain"/>
    <property type="match status" value="1"/>
</dbReference>
<keyword evidence="5" id="KW-1185">Reference proteome</keyword>
<feature type="domain" description="FAD dependent oxidoreductase" evidence="3">
    <location>
        <begin position="7"/>
        <end position="343"/>
    </location>
</feature>
<dbReference type="InterPro" id="IPR036188">
    <property type="entry name" value="FAD/NAD-bd_sf"/>
</dbReference>
<dbReference type="InterPro" id="IPR006076">
    <property type="entry name" value="FAD-dep_OxRdtase"/>
</dbReference>
<reference evidence="5" key="1">
    <citation type="journal article" date="2019" name="Int. J. Syst. Evol. Microbiol.">
        <title>The Global Catalogue of Microorganisms (GCM) 10K type strain sequencing project: providing services to taxonomists for standard genome sequencing and annotation.</title>
        <authorList>
            <consortium name="The Broad Institute Genomics Platform"/>
            <consortium name="The Broad Institute Genome Sequencing Center for Infectious Disease"/>
            <person name="Wu L."/>
            <person name="Ma J."/>
        </authorList>
    </citation>
    <scope>NUCLEOTIDE SEQUENCE [LARGE SCALE GENOMIC DNA]</scope>
    <source>
        <strain evidence="5">CGMCC 4.7283</strain>
    </source>
</reference>